<feature type="domain" description="GH29D-like beta-sandwich" evidence="4">
    <location>
        <begin position="474"/>
        <end position="533"/>
    </location>
</feature>
<dbReference type="HOGENOM" id="CLU_386793_0_0_10"/>
<dbReference type="GO" id="GO:0020037">
    <property type="term" value="F:heme binding"/>
    <property type="evidence" value="ECO:0007669"/>
    <property type="project" value="InterPro"/>
</dbReference>
<dbReference type="Proteomes" id="UP000003586">
    <property type="component" value="Chromosome"/>
</dbReference>
<dbReference type="SUPFAM" id="SSF46626">
    <property type="entry name" value="Cytochrome c"/>
    <property type="match status" value="1"/>
</dbReference>
<accession>W0EV95</accession>
<organism evidence="5 6">
    <name type="scientific">Niabella soli DSM 19437</name>
    <dbReference type="NCBI Taxonomy" id="929713"/>
    <lineage>
        <taxon>Bacteria</taxon>
        <taxon>Pseudomonadati</taxon>
        <taxon>Bacteroidota</taxon>
        <taxon>Chitinophagia</taxon>
        <taxon>Chitinophagales</taxon>
        <taxon>Chitinophagaceae</taxon>
        <taxon>Niabella</taxon>
    </lineage>
</organism>
<keyword evidence="1" id="KW-0472">Membrane</keyword>
<feature type="transmembrane region" description="Helical" evidence="1">
    <location>
        <begin position="27"/>
        <end position="47"/>
    </location>
</feature>
<protein>
    <submittedName>
        <fullName evidence="5">Cytochrome C</fullName>
    </submittedName>
</protein>
<feature type="domain" description="Cytochrome C Planctomycete-type" evidence="2">
    <location>
        <begin position="181"/>
        <end position="240"/>
    </location>
</feature>
<dbReference type="KEGG" id="nso:NIASO_04930"/>
<dbReference type="Pfam" id="PF09990">
    <property type="entry name" value="DUF2231"/>
    <property type="match status" value="1"/>
</dbReference>
<name>W0EV95_9BACT</name>
<feature type="transmembrane region" description="Helical" evidence="1">
    <location>
        <begin position="59"/>
        <end position="79"/>
    </location>
</feature>
<dbReference type="AlphaFoldDB" id="W0EV95"/>
<dbReference type="Pfam" id="PF07635">
    <property type="entry name" value="PSCyt1"/>
    <property type="match status" value="1"/>
</dbReference>
<gene>
    <name evidence="5" type="ORF">NIASO_04930</name>
</gene>
<keyword evidence="1" id="KW-1133">Transmembrane helix</keyword>
<feature type="domain" description="DUF2231" evidence="3">
    <location>
        <begin position="24"/>
        <end position="141"/>
    </location>
</feature>
<dbReference type="InterPro" id="IPR036909">
    <property type="entry name" value="Cyt_c-like_dom_sf"/>
</dbReference>
<dbReference type="EMBL" id="CP007035">
    <property type="protein sequence ID" value="AHF14710.1"/>
    <property type="molecule type" value="Genomic_DNA"/>
</dbReference>
<sequence length="698" mass="76071">MVFLLFFGSELRLPAFLQVFGRAHPLVLHFPIVLLLLAFGSELIVASSRAAVPKNTANWLLLSAAFTTVITALMGLFLSKEPGYGGDEVTTHKWLGIACSLLAFGWYGLKDQVRRNKAITTVTGIGVAAVLLVAGHIGGNITHGEDFLFSPVLAKSETPQVPFEDAIVYTHLIQPIFEKKCMSCHNSSKAKGELVMETQQLLLKGGKDGKLWDTTAAGFGLLMQRIHLPLESKEHMPPQGKPQLTDEEARILYLWIKAGSSFTQKLATLPDSDSLKMIARSFFKSKDEEQYTFAAADENTVKKLSNSYRVVAPIATGSPALDVSFFSAAQFKGEQLKELEKVKDNIVSLQLSKMPVTDEDLKAIGSFSNLRALNLSFTKVKGDGIKYLAGLQHLKQLSLSGTGITTGGLQPLAKLKTLIAIEVWNTAITDKDLTSLKSNFPKAAFDIGYKGDTVIAKLSTPIITAANDKQIFSNTSLITIKSPVKAAIIRYTTDGNPPDSLKSPGYEKPFIIGKSAVIHARAFLKGWISSDTATAGFYKSGIKVDSVFLITRPNPRYIKNAMDGKAFIDEALGGVNFGTPEWVGYQDSVLEIYLFFKQPVKVSALTLNGLVATGSDIFPPDVLQVWGGTTTQSLQLLSQTRPTQPSANQPAYLADFTGSFQPRQVSLIKLVAKPVRLPAWHPRKGKKGWVFCDEVLVN</sequence>
<evidence type="ECO:0000259" key="2">
    <source>
        <dbReference type="Pfam" id="PF07635"/>
    </source>
</evidence>
<keyword evidence="1" id="KW-0812">Transmembrane</keyword>
<reference evidence="5 6" key="1">
    <citation type="submission" date="2013-12" db="EMBL/GenBank/DDBJ databases">
        <authorList>
            <consortium name="DOE Joint Genome Institute"/>
            <person name="Eisen J."/>
            <person name="Huntemann M."/>
            <person name="Han J."/>
            <person name="Chen A."/>
            <person name="Kyrpides N."/>
            <person name="Mavromatis K."/>
            <person name="Markowitz V."/>
            <person name="Palaniappan K."/>
            <person name="Ivanova N."/>
            <person name="Schaumberg A."/>
            <person name="Pati A."/>
            <person name="Liolios K."/>
            <person name="Nordberg H.P."/>
            <person name="Cantor M.N."/>
            <person name="Hua S.X."/>
            <person name="Woyke T."/>
        </authorList>
    </citation>
    <scope>NUCLEOTIDE SEQUENCE [LARGE SCALE GENOMIC DNA]</scope>
    <source>
        <strain evidence="6">DSM 19437</strain>
    </source>
</reference>
<dbReference type="InterPro" id="IPR032675">
    <property type="entry name" value="LRR_dom_sf"/>
</dbReference>
<dbReference type="Gene3D" id="3.80.10.10">
    <property type="entry name" value="Ribonuclease Inhibitor"/>
    <property type="match status" value="1"/>
</dbReference>
<evidence type="ECO:0000313" key="6">
    <source>
        <dbReference type="Proteomes" id="UP000003586"/>
    </source>
</evidence>
<dbReference type="PANTHER" id="PTHR35889:SF3">
    <property type="entry name" value="F-BOX DOMAIN-CONTAINING PROTEIN"/>
    <property type="match status" value="1"/>
</dbReference>
<evidence type="ECO:0000313" key="5">
    <source>
        <dbReference type="EMBL" id="AHF14710.1"/>
    </source>
</evidence>
<proteinExistence type="predicted"/>
<dbReference type="InterPro" id="IPR001611">
    <property type="entry name" value="Leu-rich_rpt"/>
</dbReference>
<dbReference type="eggNOG" id="COG4244">
    <property type="taxonomic scope" value="Bacteria"/>
</dbReference>
<dbReference type="InterPro" id="IPR011429">
    <property type="entry name" value="Cyt_c_Planctomycete-type"/>
</dbReference>
<evidence type="ECO:0000256" key="1">
    <source>
        <dbReference type="SAM" id="Phobius"/>
    </source>
</evidence>
<evidence type="ECO:0000259" key="3">
    <source>
        <dbReference type="Pfam" id="PF09990"/>
    </source>
</evidence>
<evidence type="ECO:0000259" key="4">
    <source>
        <dbReference type="Pfam" id="PF13290"/>
    </source>
</evidence>
<dbReference type="SUPFAM" id="SSF52047">
    <property type="entry name" value="RNI-like"/>
    <property type="match status" value="1"/>
</dbReference>
<dbReference type="InterPro" id="IPR019251">
    <property type="entry name" value="DUF2231_TM"/>
</dbReference>
<feature type="transmembrane region" description="Helical" evidence="1">
    <location>
        <begin position="118"/>
        <end position="138"/>
    </location>
</feature>
<dbReference type="PANTHER" id="PTHR35889">
    <property type="entry name" value="CYCLOINULO-OLIGOSACCHARIDE FRUCTANOTRANSFERASE-RELATED"/>
    <property type="match status" value="1"/>
</dbReference>
<dbReference type="GO" id="GO:0009055">
    <property type="term" value="F:electron transfer activity"/>
    <property type="evidence" value="ECO:0007669"/>
    <property type="project" value="InterPro"/>
</dbReference>
<dbReference type="Pfam" id="PF13516">
    <property type="entry name" value="LRR_6"/>
    <property type="match status" value="2"/>
</dbReference>
<dbReference type="STRING" id="929713.NIASO_04930"/>
<feature type="transmembrane region" description="Helical" evidence="1">
    <location>
        <begin position="91"/>
        <end position="109"/>
    </location>
</feature>
<dbReference type="InterPro" id="IPR059177">
    <property type="entry name" value="GH29D-like_dom"/>
</dbReference>
<dbReference type="Pfam" id="PF13290">
    <property type="entry name" value="CHB_HEX_C_1"/>
    <property type="match status" value="1"/>
</dbReference>
<keyword evidence="6" id="KW-1185">Reference proteome</keyword>